<organism evidence="1 2">
    <name type="scientific">Agromyces larvae</name>
    <dbReference type="NCBI Taxonomy" id="2929802"/>
    <lineage>
        <taxon>Bacteria</taxon>
        <taxon>Bacillati</taxon>
        <taxon>Actinomycetota</taxon>
        <taxon>Actinomycetes</taxon>
        <taxon>Micrococcales</taxon>
        <taxon>Microbacteriaceae</taxon>
        <taxon>Agromyces</taxon>
    </lineage>
</organism>
<evidence type="ECO:0000313" key="1">
    <source>
        <dbReference type="EMBL" id="UOE45470.1"/>
    </source>
</evidence>
<gene>
    <name evidence="1" type="ORF">MTO99_06855</name>
</gene>
<dbReference type="Proteomes" id="UP000832097">
    <property type="component" value="Chromosome"/>
</dbReference>
<proteinExistence type="predicted"/>
<protein>
    <submittedName>
        <fullName evidence="1">Uncharacterized protein</fullName>
    </submittedName>
</protein>
<name>A0ABY4C1W3_9MICO</name>
<dbReference type="EMBL" id="CP094528">
    <property type="protein sequence ID" value="UOE45470.1"/>
    <property type="molecule type" value="Genomic_DNA"/>
</dbReference>
<keyword evidence="2" id="KW-1185">Reference proteome</keyword>
<accession>A0ABY4C1W3</accession>
<sequence>MSAVGRTVTFGETRDLMLELNRETGSHLHASLRGYDRYAMSESGLAQLVLAEAYFNVHRDQRKHREPYDFGRPWSVPDANADVTPERRAELVAALERRSAFR</sequence>
<reference evidence="1 2" key="1">
    <citation type="submission" date="2022-03" db="EMBL/GenBank/DDBJ databases">
        <title>Mucilaginibacter sp. isolated from the gut of Protaetia brevitarsis seulensis larvae.</title>
        <authorList>
            <person name="Won M."/>
            <person name="Kim S.-J."/>
            <person name="Kwon S.-W."/>
        </authorList>
    </citation>
    <scope>NUCLEOTIDE SEQUENCE [LARGE SCALE GENOMIC DNA]</scope>
    <source>
        <strain evidence="1 2">CFWR-12</strain>
    </source>
</reference>
<dbReference type="RefSeq" id="WP_243558069.1">
    <property type="nucleotide sequence ID" value="NZ_CP094528.1"/>
</dbReference>
<evidence type="ECO:0000313" key="2">
    <source>
        <dbReference type="Proteomes" id="UP000832097"/>
    </source>
</evidence>